<organism evidence="2 3">
    <name type="scientific">Aldrovandia affinis</name>
    <dbReference type="NCBI Taxonomy" id="143900"/>
    <lineage>
        <taxon>Eukaryota</taxon>
        <taxon>Metazoa</taxon>
        <taxon>Chordata</taxon>
        <taxon>Craniata</taxon>
        <taxon>Vertebrata</taxon>
        <taxon>Euteleostomi</taxon>
        <taxon>Actinopterygii</taxon>
        <taxon>Neopterygii</taxon>
        <taxon>Teleostei</taxon>
        <taxon>Notacanthiformes</taxon>
        <taxon>Halosauridae</taxon>
        <taxon>Aldrovandia</taxon>
    </lineage>
</organism>
<proteinExistence type="predicted"/>
<comment type="caution">
    <text evidence="2">The sequence shown here is derived from an EMBL/GenBank/DDBJ whole genome shotgun (WGS) entry which is preliminary data.</text>
</comment>
<feature type="region of interest" description="Disordered" evidence="1">
    <location>
        <begin position="141"/>
        <end position="189"/>
    </location>
</feature>
<feature type="compositionally biased region" description="Polar residues" evidence="1">
    <location>
        <begin position="167"/>
        <end position="182"/>
    </location>
</feature>
<dbReference type="EMBL" id="JAINUG010000034">
    <property type="protein sequence ID" value="KAJ8408690.1"/>
    <property type="molecule type" value="Genomic_DNA"/>
</dbReference>
<dbReference type="Proteomes" id="UP001221898">
    <property type="component" value="Unassembled WGS sequence"/>
</dbReference>
<protein>
    <submittedName>
        <fullName evidence="2">Uncharacterized protein</fullName>
    </submittedName>
</protein>
<name>A0AAD7WTR3_9TELE</name>
<evidence type="ECO:0000313" key="3">
    <source>
        <dbReference type="Proteomes" id="UP001221898"/>
    </source>
</evidence>
<gene>
    <name evidence="2" type="ORF">AAFF_G00253250</name>
</gene>
<sequence>MENQRCPGRCSGPGRALVCQTVALEGTARPQVLSKVPVTSLALITWGTCAQGRGVVCRLESLGSVHQQQGGGTSLFCQRQQPGRPVWQRPGPAISAEQDLDGARSHLPGNGTQLQQLAATGAELLSDVNTSDVLCDQNNKFSSRFAPPHTTAPGPRARVAPSGPFLGSSSCPSQSVLPPSRSTKVRPLV</sequence>
<evidence type="ECO:0000256" key="1">
    <source>
        <dbReference type="SAM" id="MobiDB-lite"/>
    </source>
</evidence>
<evidence type="ECO:0000313" key="2">
    <source>
        <dbReference type="EMBL" id="KAJ8408690.1"/>
    </source>
</evidence>
<accession>A0AAD7WTR3</accession>
<dbReference type="AlphaFoldDB" id="A0AAD7WTR3"/>
<keyword evidence="3" id="KW-1185">Reference proteome</keyword>
<reference evidence="2" key="1">
    <citation type="journal article" date="2023" name="Science">
        <title>Genome structures resolve the early diversification of teleost fishes.</title>
        <authorList>
            <person name="Parey E."/>
            <person name="Louis A."/>
            <person name="Montfort J."/>
            <person name="Bouchez O."/>
            <person name="Roques C."/>
            <person name="Iampietro C."/>
            <person name="Lluch J."/>
            <person name="Castinel A."/>
            <person name="Donnadieu C."/>
            <person name="Desvignes T."/>
            <person name="Floi Bucao C."/>
            <person name="Jouanno E."/>
            <person name="Wen M."/>
            <person name="Mejri S."/>
            <person name="Dirks R."/>
            <person name="Jansen H."/>
            <person name="Henkel C."/>
            <person name="Chen W.J."/>
            <person name="Zahm M."/>
            <person name="Cabau C."/>
            <person name="Klopp C."/>
            <person name="Thompson A.W."/>
            <person name="Robinson-Rechavi M."/>
            <person name="Braasch I."/>
            <person name="Lecointre G."/>
            <person name="Bobe J."/>
            <person name="Postlethwait J.H."/>
            <person name="Berthelot C."/>
            <person name="Roest Crollius H."/>
            <person name="Guiguen Y."/>
        </authorList>
    </citation>
    <scope>NUCLEOTIDE SEQUENCE</scope>
    <source>
        <strain evidence="2">NC1722</strain>
    </source>
</reference>